<feature type="transmembrane region" description="Helical" evidence="10">
    <location>
        <begin position="201"/>
        <end position="222"/>
    </location>
</feature>
<dbReference type="AlphaFoldDB" id="A0A212EJV2"/>
<dbReference type="InterPro" id="IPR004117">
    <property type="entry name" value="7tm6_olfct_rcpt"/>
</dbReference>
<evidence type="ECO:0000256" key="10">
    <source>
        <dbReference type="SAM" id="Phobius"/>
    </source>
</evidence>
<evidence type="ECO:0000256" key="9">
    <source>
        <dbReference type="ARBA" id="ARBA00023224"/>
    </source>
</evidence>
<feature type="transmembrane region" description="Helical" evidence="10">
    <location>
        <begin position="153"/>
        <end position="175"/>
    </location>
</feature>
<evidence type="ECO:0000313" key="11">
    <source>
        <dbReference type="EMBL" id="OWR41754.1"/>
    </source>
</evidence>
<dbReference type="EMBL" id="AGBW02014395">
    <property type="protein sequence ID" value="OWR41754.1"/>
    <property type="molecule type" value="Genomic_DNA"/>
</dbReference>
<dbReference type="Pfam" id="PF02949">
    <property type="entry name" value="7tm_6"/>
    <property type="match status" value="1"/>
</dbReference>
<comment type="subcellular location">
    <subcellularLocation>
        <location evidence="1">Cell membrane</location>
        <topology evidence="1">Multi-pass membrane protein</topology>
    </subcellularLocation>
</comment>
<organism evidence="11 12">
    <name type="scientific">Danaus plexippus plexippus</name>
    <dbReference type="NCBI Taxonomy" id="278856"/>
    <lineage>
        <taxon>Eukaryota</taxon>
        <taxon>Metazoa</taxon>
        <taxon>Ecdysozoa</taxon>
        <taxon>Arthropoda</taxon>
        <taxon>Hexapoda</taxon>
        <taxon>Insecta</taxon>
        <taxon>Pterygota</taxon>
        <taxon>Neoptera</taxon>
        <taxon>Endopterygota</taxon>
        <taxon>Lepidoptera</taxon>
        <taxon>Glossata</taxon>
        <taxon>Ditrysia</taxon>
        <taxon>Papilionoidea</taxon>
        <taxon>Nymphalidae</taxon>
        <taxon>Danainae</taxon>
        <taxon>Danaini</taxon>
        <taxon>Danaina</taxon>
        <taxon>Danaus</taxon>
        <taxon>Danaus</taxon>
    </lineage>
</organism>
<dbReference type="GO" id="GO:0005886">
    <property type="term" value="C:plasma membrane"/>
    <property type="evidence" value="ECO:0007669"/>
    <property type="project" value="UniProtKB-SubCell"/>
</dbReference>
<evidence type="ECO:0000256" key="2">
    <source>
        <dbReference type="ARBA" id="ARBA00022475"/>
    </source>
</evidence>
<keyword evidence="8 11" id="KW-0675">Receptor</keyword>
<dbReference type="Proteomes" id="UP000007151">
    <property type="component" value="Unassembled WGS sequence"/>
</dbReference>
<evidence type="ECO:0000256" key="3">
    <source>
        <dbReference type="ARBA" id="ARBA00022606"/>
    </source>
</evidence>
<proteinExistence type="predicted"/>
<feature type="transmembrane region" description="Helical" evidence="10">
    <location>
        <begin position="92"/>
        <end position="111"/>
    </location>
</feature>
<evidence type="ECO:0000256" key="8">
    <source>
        <dbReference type="ARBA" id="ARBA00023170"/>
    </source>
</evidence>
<evidence type="ECO:0000313" key="12">
    <source>
        <dbReference type="Proteomes" id="UP000007151"/>
    </source>
</evidence>
<keyword evidence="7 10" id="KW-0472">Membrane</keyword>
<evidence type="ECO:0000256" key="4">
    <source>
        <dbReference type="ARBA" id="ARBA00022692"/>
    </source>
</evidence>
<dbReference type="PANTHER" id="PTHR21137:SF35">
    <property type="entry name" value="ODORANT RECEPTOR 19A-RELATED"/>
    <property type="match status" value="1"/>
</dbReference>
<accession>A0A212EJV2</accession>
<keyword evidence="3" id="KW-0716">Sensory transduction</keyword>
<keyword evidence="5" id="KW-0552">Olfaction</keyword>
<keyword evidence="6 10" id="KW-1133">Transmembrane helix</keyword>
<dbReference type="GO" id="GO:0007165">
    <property type="term" value="P:signal transduction"/>
    <property type="evidence" value="ECO:0007669"/>
    <property type="project" value="UniProtKB-KW"/>
</dbReference>
<dbReference type="KEGG" id="dpl:KGM_204502B"/>
<dbReference type="GO" id="GO:0004984">
    <property type="term" value="F:olfactory receptor activity"/>
    <property type="evidence" value="ECO:0007669"/>
    <property type="project" value="InterPro"/>
</dbReference>
<dbReference type="PANTHER" id="PTHR21137">
    <property type="entry name" value="ODORANT RECEPTOR"/>
    <property type="match status" value="1"/>
</dbReference>
<keyword evidence="2" id="KW-1003">Cell membrane</keyword>
<evidence type="ECO:0000256" key="6">
    <source>
        <dbReference type="ARBA" id="ARBA00022989"/>
    </source>
</evidence>
<feature type="transmembrane region" description="Helical" evidence="10">
    <location>
        <begin position="56"/>
        <end position="80"/>
    </location>
</feature>
<keyword evidence="12" id="KW-1185">Reference proteome</keyword>
<comment type="caution">
    <text evidence="11">The sequence shown here is derived from an EMBL/GenBank/DDBJ whole genome shotgun (WGS) entry which is preliminary data.</text>
</comment>
<reference evidence="11 12" key="1">
    <citation type="journal article" date="2011" name="Cell">
        <title>The monarch butterfly genome yields insights into long-distance migration.</title>
        <authorList>
            <person name="Zhan S."/>
            <person name="Merlin C."/>
            <person name="Boore J.L."/>
            <person name="Reppert S.M."/>
        </authorList>
    </citation>
    <scope>NUCLEOTIDE SEQUENCE [LARGE SCALE GENOMIC DNA]</scope>
    <source>
        <strain evidence="11">F-2</strain>
    </source>
</reference>
<evidence type="ECO:0000256" key="5">
    <source>
        <dbReference type="ARBA" id="ARBA00022725"/>
    </source>
</evidence>
<name>A0A212EJV2_DANPL</name>
<keyword evidence="9" id="KW-0807">Transducer</keyword>
<gene>
    <name evidence="11" type="ORF">KGM_204502B</name>
</gene>
<feature type="non-terminal residue" evidence="11">
    <location>
        <position position="1"/>
    </location>
</feature>
<keyword evidence="4 10" id="KW-0812">Transmembrane</keyword>
<protein>
    <submittedName>
        <fullName evidence="11">Odorant receptor OR12</fullName>
    </submittedName>
</protein>
<dbReference type="eggNOG" id="ENOG502RU6Z">
    <property type="taxonomic scope" value="Eukaryota"/>
</dbReference>
<dbReference type="InParanoid" id="A0A212EJV2"/>
<dbReference type="GO" id="GO:0005549">
    <property type="term" value="F:odorant binding"/>
    <property type="evidence" value="ECO:0007669"/>
    <property type="project" value="InterPro"/>
</dbReference>
<sequence>RLSVKDTSVITMDDVTRVSAKREIDESLMLSTFSMRRIGLSFDEALTAGAYFRQKLIFIASVCGIFAHVFSELVNIILTFYNSPRVEDVVPLLHTFGYGALSIAKVFVLWYKNKVFGELIDELASIWPMPPIDEDALIVKKKSIAALRISHRWYFGVNVAGVWFYNVTPIVIYFYQLWQGHDAQIGFVWVSWYPFDKNEPIAHVAVYLFEIFAGVTCVWIMVSSDLLFSGMASHIALLLRILQRRLESLGTTDKTDDEDYEDIRSNIKLHQRLMRLIDLLEPIMAVSNKLFLGSALIQVGSMCWYADDIFHAVGFLILYVLTSKFFI</sequence>
<evidence type="ECO:0000256" key="1">
    <source>
        <dbReference type="ARBA" id="ARBA00004651"/>
    </source>
</evidence>
<evidence type="ECO:0000256" key="7">
    <source>
        <dbReference type="ARBA" id="ARBA00023136"/>
    </source>
</evidence>